<feature type="domain" description="SMC hinge" evidence="2">
    <location>
        <begin position="30"/>
        <end position="83"/>
    </location>
</feature>
<dbReference type="PANTHER" id="PTHR43977">
    <property type="entry name" value="STRUCTURAL MAINTENANCE OF CHROMOSOMES PROTEIN 3"/>
    <property type="match status" value="1"/>
</dbReference>
<name>A0A9P0XII9_PIEBR</name>
<evidence type="ECO:0000313" key="4">
    <source>
        <dbReference type="Proteomes" id="UP001152562"/>
    </source>
</evidence>
<evidence type="ECO:0000259" key="2">
    <source>
        <dbReference type="Pfam" id="PF06470"/>
    </source>
</evidence>
<dbReference type="InterPro" id="IPR010935">
    <property type="entry name" value="SMC_hinge"/>
</dbReference>
<evidence type="ECO:0000313" key="3">
    <source>
        <dbReference type="EMBL" id="CAH4036384.1"/>
    </source>
</evidence>
<reference evidence="3" key="1">
    <citation type="submission" date="2022-05" db="EMBL/GenBank/DDBJ databases">
        <authorList>
            <person name="Okamura Y."/>
        </authorList>
    </citation>
    <scope>NUCLEOTIDE SEQUENCE</scope>
</reference>
<dbReference type="SUPFAM" id="SSF75553">
    <property type="entry name" value="Smc hinge domain"/>
    <property type="match status" value="1"/>
</dbReference>
<accession>A0A9P0XII9</accession>
<dbReference type="GO" id="GO:0005524">
    <property type="term" value="F:ATP binding"/>
    <property type="evidence" value="ECO:0007669"/>
    <property type="project" value="InterPro"/>
</dbReference>
<feature type="region of interest" description="Disordered" evidence="1">
    <location>
        <begin position="1"/>
        <end position="23"/>
    </location>
</feature>
<dbReference type="GO" id="GO:0005694">
    <property type="term" value="C:chromosome"/>
    <property type="evidence" value="ECO:0007669"/>
    <property type="project" value="InterPro"/>
</dbReference>
<dbReference type="Proteomes" id="UP001152562">
    <property type="component" value="Unassembled WGS sequence"/>
</dbReference>
<gene>
    <name evidence="3" type="ORF">PIBRA_LOCUS12185</name>
</gene>
<dbReference type="Gene3D" id="3.30.70.1620">
    <property type="match status" value="1"/>
</dbReference>
<protein>
    <recommendedName>
        <fullName evidence="2">SMC hinge domain-containing protein</fullName>
    </recommendedName>
</protein>
<dbReference type="AlphaFoldDB" id="A0A9P0XII9"/>
<comment type="caution">
    <text evidence="3">The sequence shown here is derived from an EMBL/GenBank/DDBJ whole genome shotgun (WGS) entry which is preliminary data.</text>
</comment>
<evidence type="ECO:0000256" key="1">
    <source>
        <dbReference type="SAM" id="MobiDB-lite"/>
    </source>
</evidence>
<dbReference type="GO" id="GO:0051276">
    <property type="term" value="P:chromosome organization"/>
    <property type="evidence" value="ECO:0007669"/>
    <property type="project" value="InterPro"/>
</dbReference>
<sequence length="125" mass="13917">MEKSHAEERLTGVEREFSSSSSLHRRDLETIAEQQAVVDRLWQTDKVQLALDLVKFPERVRAAMQWVFGGTLVCADLETAKRVTFHPRVRTRCVTLDGDVFDPAGTLSGCARAKGGSVLVMLSEL</sequence>
<dbReference type="Pfam" id="PF06470">
    <property type="entry name" value="SMC_hinge"/>
    <property type="match status" value="1"/>
</dbReference>
<dbReference type="InterPro" id="IPR036277">
    <property type="entry name" value="SMC_hinge_sf"/>
</dbReference>
<organism evidence="3 4">
    <name type="scientific">Pieris brassicae</name>
    <name type="common">White butterfly</name>
    <name type="synonym">Large white butterfly</name>
    <dbReference type="NCBI Taxonomy" id="7116"/>
    <lineage>
        <taxon>Eukaryota</taxon>
        <taxon>Metazoa</taxon>
        <taxon>Ecdysozoa</taxon>
        <taxon>Arthropoda</taxon>
        <taxon>Hexapoda</taxon>
        <taxon>Insecta</taxon>
        <taxon>Pterygota</taxon>
        <taxon>Neoptera</taxon>
        <taxon>Endopterygota</taxon>
        <taxon>Lepidoptera</taxon>
        <taxon>Glossata</taxon>
        <taxon>Ditrysia</taxon>
        <taxon>Papilionoidea</taxon>
        <taxon>Pieridae</taxon>
        <taxon>Pierinae</taxon>
        <taxon>Pieris</taxon>
    </lineage>
</organism>
<proteinExistence type="predicted"/>
<dbReference type="EMBL" id="CALOZG010000071">
    <property type="protein sequence ID" value="CAH4036384.1"/>
    <property type="molecule type" value="Genomic_DNA"/>
</dbReference>
<keyword evidence="4" id="KW-1185">Reference proteome</keyword>
<feature type="compositionally biased region" description="Basic and acidic residues" evidence="1">
    <location>
        <begin position="1"/>
        <end position="17"/>
    </location>
</feature>